<organism evidence="5 6">
    <name type="scientific">Candidatus Lumbricidiphila eiseniae</name>
    <dbReference type="NCBI Taxonomy" id="1969409"/>
    <lineage>
        <taxon>Bacteria</taxon>
        <taxon>Bacillati</taxon>
        <taxon>Actinomycetota</taxon>
        <taxon>Actinomycetes</taxon>
        <taxon>Micrococcales</taxon>
        <taxon>Microbacteriaceae</taxon>
        <taxon>Candidatus Lumbricidiphila</taxon>
    </lineage>
</organism>
<sequence>MTRGDDGTARSTAAVCREHSRLEPDERSMQVLYSSAMSGQPHHEDLPPVSTVGDDLVGADTLISSRHPAIRRVADVLRNAGDERQRLIIVDDSENILAAIQNKLRIDSLYLTPDHALPHELRRSLPTDVPIHTVSPDVAKTVFKTEKRPRLFALAHRPSPKKLHELSNTQGDIVVLDGVRLAGNVGAIVRTARAFDAAGVVLVDSGIVNSMDRRLVRASRGAVFTLPIVLAKAEELIGFLQDTGLLMISMSAHAGLALSELRTLQQRVAILLGSEKRGSSLYLEDHVTERYRVRTNPQIESLNVSVAAALALYERQKRE</sequence>
<dbReference type="InterPro" id="IPR001537">
    <property type="entry name" value="SpoU_MeTrfase"/>
</dbReference>
<dbReference type="Proteomes" id="UP000219994">
    <property type="component" value="Unassembled WGS sequence"/>
</dbReference>
<dbReference type="InterPro" id="IPR029028">
    <property type="entry name" value="Alpha/beta_knot_MTases"/>
</dbReference>
<keyword evidence="2" id="KW-0808">Transferase</keyword>
<dbReference type="GO" id="GO:0046677">
    <property type="term" value="P:response to antibiotic"/>
    <property type="evidence" value="ECO:0007669"/>
    <property type="project" value="InterPro"/>
</dbReference>
<feature type="domain" description="tRNA/rRNA methyltransferase SpoU type" evidence="3">
    <location>
        <begin position="173"/>
        <end position="313"/>
    </location>
</feature>
<dbReference type="InterPro" id="IPR051259">
    <property type="entry name" value="rRNA_Methyltransferase"/>
</dbReference>
<reference evidence="6" key="1">
    <citation type="submission" date="2017-03" db="EMBL/GenBank/DDBJ databases">
        <authorList>
            <person name="Lund M.B."/>
        </authorList>
    </citation>
    <scope>NUCLEOTIDE SEQUENCE [LARGE SCALE GENOMIC DNA]</scope>
</reference>
<dbReference type="InterPro" id="IPR029064">
    <property type="entry name" value="Ribosomal_eL30-like_sf"/>
</dbReference>
<dbReference type="EMBL" id="NAEP01000053">
    <property type="protein sequence ID" value="PDQ34422.1"/>
    <property type="molecule type" value="Genomic_DNA"/>
</dbReference>
<keyword evidence="1" id="KW-0489">Methyltransferase</keyword>
<proteinExistence type="predicted"/>
<evidence type="ECO:0000313" key="6">
    <source>
        <dbReference type="Proteomes" id="UP000219994"/>
    </source>
</evidence>
<evidence type="ECO:0008006" key="7">
    <source>
        <dbReference type="Google" id="ProtNLM"/>
    </source>
</evidence>
<evidence type="ECO:0000259" key="3">
    <source>
        <dbReference type="Pfam" id="PF00588"/>
    </source>
</evidence>
<dbReference type="InterPro" id="IPR029026">
    <property type="entry name" value="tRNA_m1G_MTases_N"/>
</dbReference>
<name>A0A2A6FNF6_9MICO</name>
<evidence type="ECO:0000256" key="2">
    <source>
        <dbReference type="ARBA" id="ARBA00022679"/>
    </source>
</evidence>
<dbReference type="AlphaFoldDB" id="A0A2A6FNF6"/>
<dbReference type="SUPFAM" id="SSF75217">
    <property type="entry name" value="alpha/beta knot"/>
    <property type="match status" value="1"/>
</dbReference>
<feature type="domain" description="Thiostrepton-resistance methylase N-terminal" evidence="4">
    <location>
        <begin position="63"/>
        <end position="168"/>
    </location>
</feature>
<dbReference type="Pfam" id="PF04705">
    <property type="entry name" value="TSNR_N"/>
    <property type="match status" value="1"/>
</dbReference>
<evidence type="ECO:0000256" key="1">
    <source>
        <dbReference type="ARBA" id="ARBA00022603"/>
    </source>
</evidence>
<dbReference type="GO" id="GO:0008649">
    <property type="term" value="F:rRNA methyltransferase activity"/>
    <property type="evidence" value="ECO:0007669"/>
    <property type="project" value="InterPro"/>
</dbReference>
<dbReference type="PANTHER" id="PTHR43191">
    <property type="entry name" value="RRNA METHYLTRANSFERASE 3"/>
    <property type="match status" value="1"/>
</dbReference>
<dbReference type="PANTHER" id="PTHR43191:SF2">
    <property type="entry name" value="RRNA METHYLTRANSFERASE 3, MITOCHONDRIAL"/>
    <property type="match status" value="1"/>
</dbReference>
<dbReference type="InterPro" id="IPR006795">
    <property type="entry name" value="Thiostrepton-R_Mease_TSNR_N"/>
</dbReference>
<evidence type="ECO:0000259" key="4">
    <source>
        <dbReference type="Pfam" id="PF04705"/>
    </source>
</evidence>
<dbReference type="Gene3D" id="3.30.1330.30">
    <property type="match status" value="1"/>
</dbReference>
<comment type="caution">
    <text evidence="5">The sequence shown here is derived from an EMBL/GenBank/DDBJ whole genome shotgun (WGS) entry which is preliminary data.</text>
</comment>
<evidence type="ECO:0000313" key="5">
    <source>
        <dbReference type="EMBL" id="PDQ34422.1"/>
    </source>
</evidence>
<dbReference type="SUPFAM" id="SSF55315">
    <property type="entry name" value="L30e-like"/>
    <property type="match status" value="1"/>
</dbReference>
<dbReference type="GO" id="GO:0003723">
    <property type="term" value="F:RNA binding"/>
    <property type="evidence" value="ECO:0007669"/>
    <property type="project" value="InterPro"/>
</dbReference>
<protein>
    <recommendedName>
        <fullName evidence="7">tRNA/rRNA methyltransferase SpoU type domain-containing protein</fullName>
    </recommendedName>
</protein>
<accession>A0A2A6FNF6</accession>
<dbReference type="Gene3D" id="3.40.1280.10">
    <property type="match status" value="1"/>
</dbReference>
<gene>
    <name evidence="5" type="ORF">B5766_11465</name>
</gene>
<dbReference type="Pfam" id="PF00588">
    <property type="entry name" value="SpoU_methylase"/>
    <property type="match status" value="1"/>
</dbReference>